<protein>
    <submittedName>
        <fullName evidence="2">Uncharacterized protein</fullName>
    </submittedName>
</protein>
<evidence type="ECO:0000313" key="2">
    <source>
        <dbReference type="EMBL" id="GMI26930.1"/>
    </source>
</evidence>
<feature type="chain" id="PRO_5045670372" evidence="1">
    <location>
        <begin position="27"/>
        <end position="259"/>
    </location>
</feature>
<sequence length="259" mass="28275">MAPPLPPSFIVLLTALHAALHPGAYTKKQTAGPAFDHCLAALVAAQDDLPPEHPCKLKDESQLKNTIKSFLLYLVPGRKEAKAEADRLRAPAKAEADRLKYLKPGVKEAKVEASRLNSLKPGAKESKAEYDALPRVKAKKKLNEELPHVVERRSTAKKERDEAKAAAALGMSPLRYPIYSILRANIDDLCEAVEQPKLPGVRKALSTMDPLMYGCCDTAHNDKGSMSGEGVRSFAVYLPGKDDTGSWFSVYMVKNGVNL</sequence>
<reference evidence="2 3" key="1">
    <citation type="journal article" date="2023" name="Commun. Biol.">
        <title>Genome analysis of Parmales, the sister group of diatoms, reveals the evolutionary specialization of diatoms from phago-mixotrophs to photoautotrophs.</title>
        <authorList>
            <person name="Ban H."/>
            <person name="Sato S."/>
            <person name="Yoshikawa S."/>
            <person name="Yamada K."/>
            <person name="Nakamura Y."/>
            <person name="Ichinomiya M."/>
            <person name="Sato N."/>
            <person name="Blanc-Mathieu R."/>
            <person name="Endo H."/>
            <person name="Kuwata A."/>
            <person name="Ogata H."/>
        </authorList>
    </citation>
    <scope>NUCLEOTIDE SEQUENCE [LARGE SCALE GENOMIC DNA]</scope>
</reference>
<evidence type="ECO:0000256" key="1">
    <source>
        <dbReference type="SAM" id="SignalP"/>
    </source>
</evidence>
<dbReference type="EMBL" id="BRYB01004180">
    <property type="protein sequence ID" value="GMI26930.1"/>
    <property type="molecule type" value="Genomic_DNA"/>
</dbReference>
<proteinExistence type="predicted"/>
<keyword evidence="3" id="KW-1185">Reference proteome</keyword>
<accession>A0ABQ6MIB4</accession>
<comment type="caution">
    <text evidence="2">The sequence shown here is derived from an EMBL/GenBank/DDBJ whole genome shotgun (WGS) entry which is preliminary data.</text>
</comment>
<evidence type="ECO:0000313" key="3">
    <source>
        <dbReference type="Proteomes" id="UP001165060"/>
    </source>
</evidence>
<keyword evidence="1" id="KW-0732">Signal</keyword>
<dbReference type="Proteomes" id="UP001165060">
    <property type="component" value="Unassembled WGS sequence"/>
</dbReference>
<name>A0ABQ6MIB4_9STRA</name>
<gene>
    <name evidence="2" type="ORF">TeGR_g9834</name>
</gene>
<organism evidence="2 3">
    <name type="scientific">Tetraparma gracilis</name>
    <dbReference type="NCBI Taxonomy" id="2962635"/>
    <lineage>
        <taxon>Eukaryota</taxon>
        <taxon>Sar</taxon>
        <taxon>Stramenopiles</taxon>
        <taxon>Ochrophyta</taxon>
        <taxon>Bolidophyceae</taxon>
        <taxon>Parmales</taxon>
        <taxon>Triparmaceae</taxon>
        <taxon>Tetraparma</taxon>
    </lineage>
</organism>
<feature type="signal peptide" evidence="1">
    <location>
        <begin position="1"/>
        <end position="26"/>
    </location>
</feature>